<sequence>MAIKLCRRHDWCGGGGLRASDGRWRAKAVGHARAASKPTRGDMVRVND</sequence>
<dbReference type="Proteomes" id="UP000000763">
    <property type="component" value="Chromosome 5"/>
</dbReference>
<reference evidence="2" key="1">
    <citation type="journal article" date="2005" name="Nature">
        <title>The map-based sequence of the rice genome.</title>
        <authorList>
            <consortium name="International rice genome sequencing project (IRGSP)"/>
            <person name="Matsumoto T."/>
            <person name="Wu J."/>
            <person name="Kanamori H."/>
            <person name="Katayose Y."/>
            <person name="Fujisawa M."/>
            <person name="Namiki N."/>
            <person name="Mizuno H."/>
            <person name="Yamamoto K."/>
            <person name="Antonio B.A."/>
            <person name="Baba T."/>
            <person name="Sakata K."/>
            <person name="Nagamura Y."/>
            <person name="Aoki H."/>
            <person name="Arikawa K."/>
            <person name="Arita K."/>
            <person name="Bito T."/>
            <person name="Chiden Y."/>
            <person name="Fujitsuka N."/>
            <person name="Fukunaka R."/>
            <person name="Hamada M."/>
            <person name="Harada C."/>
            <person name="Hayashi A."/>
            <person name="Hijishita S."/>
            <person name="Honda M."/>
            <person name="Hosokawa S."/>
            <person name="Ichikawa Y."/>
            <person name="Idonuma A."/>
            <person name="Iijima M."/>
            <person name="Ikeda M."/>
            <person name="Ikeno M."/>
            <person name="Ito K."/>
            <person name="Ito S."/>
            <person name="Ito T."/>
            <person name="Ito Y."/>
            <person name="Ito Y."/>
            <person name="Iwabuchi A."/>
            <person name="Kamiya K."/>
            <person name="Karasawa W."/>
            <person name="Kurita K."/>
            <person name="Katagiri S."/>
            <person name="Kikuta A."/>
            <person name="Kobayashi H."/>
            <person name="Kobayashi N."/>
            <person name="Machita K."/>
            <person name="Maehara T."/>
            <person name="Masukawa M."/>
            <person name="Mizubayashi T."/>
            <person name="Mukai Y."/>
            <person name="Nagasaki H."/>
            <person name="Nagata Y."/>
            <person name="Naito S."/>
            <person name="Nakashima M."/>
            <person name="Nakama Y."/>
            <person name="Nakamichi Y."/>
            <person name="Nakamura M."/>
            <person name="Meguro A."/>
            <person name="Negishi M."/>
            <person name="Ohta I."/>
            <person name="Ohta T."/>
            <person name="Okamoto M."/>
            <person name="Ono N."/>
            <person name="Saji S."/>
            <person name="Sakaguchi M."/>
            <person name="Sakai K."/>
            <person name="Shibata M."/>
            <person name="Shimokawa T."/>
            <person name="Song J."/>
            <person name="Takazaki Y."/>
            <person name="Terasawa K."/>
            <person name="Tsugane M."/>
            <person name="Tsuji K."/>
            <person name="Ueda S."/>
            <person name="Waki K."/>
            <person name="Yamagata H."/>
            <person name="Yamamoto M."/>
            <person name="Yamamoto S."/>
            <person name="Yamane H."/>
            <person name="Yoshiki S."/>
            <person name="Yoshihara R."/>
            <person name="Yukawa K."/>
            <person name="Zhong H."/>
            <person name="Yano M."/>
            <person name="Yuan Q."/>
            <person name="Ouyang S."/>
            <person name="Liu J."/>
            <person name="Jones K.M."/>
            <person name="Gansberger K."/>
            <person name="Moffat K."/>
            <person name="Hill J."/>
            <person name="Bera J."/>
            <person name="Fadrosh D."/>
            <person name="Jin S."/>
            <person name="Johri S."/>
            <person name="Kim M."/>
            <person name="Overton L."/>
            <person name="Reardon M."/>
            <person name="Tsitrin T."/>
            <person name="Vuong H."/>
            <person name="Weaver B."/>
            <person name="Ciecko A."/>
            <person name="Tallon L."/>
            <person name="Jackson J."/>
            <person name="Pai G."/>
            <person name="Aken S.V."/>
            <person name="Utterback T."/>
            <person name="Reidmuller S."/>
            <person name="Feldblyum T."/>
            <person name="Hsiao J."/>
            <person name="Zismann V."/>
            <person name="Iobst S."/>
            <person name="de Vazeille A.R."/>
            <person name="Buell C.R."/>
            <person name="Ying K."/>
            <person name="Li Y."/>
            <person name="Lu T."/>
            <person name="Huang Y."/>
            <person name="Zhao Q."/>
            <person name="Feng Q."/>
            <person name="Zhang L."/>
            <person name="Zhu J."/>
            <person name="Weng Q."/>
            <person name="Mu J."/>
            <person name="Lu Y."/>
            <person name="Fan D."/>
            <person name="Liu Y."/>
            <person name="Guan J."/>
            <person name="Zhang Y."/>
            <person name="Yu S."/>
            <person name="Liu X."/>
            <person name="Zhang Y."/>
            <person name="Hong G."/>
            <person name="Han B."/>
            <person name="Choisne N."/>
            <person name="Demange N."/>
            <person name="Orjeda G."/>
            <person name="Samain S."/>
            <person name="Cattolico L."/>
            <person name="Pelletier E."/>
            <person name="Couloux A."/>
            <person name="Segurens B."/>
            <person name="Wincker P."/>
            <person name="D'Hont A."/>
            <person name="Scarpelli C."/>
            <person name="Weissenbach J."/>
            <person name="Salanoubat M."/>
            <person name="Quetier F."/>
            <person name="Yu Y."/>
            <person name="Kim H.R."/>
            <person name="Rambo T."/>
            <person name="Currie J."/>
            <person name="Collura K."/>
            <person name="Luo M."/>
            <person name="Yang T."/>
            <person name="Ammiraju J.S.S."/>
            <person name="Engler F."/>
            <person name="Soderlund C."/>
            <person name="Wing R.A."/>
            <person name="Palmer L.E."/>
            <person name="de la Bastide M."/>
            <person name="Spiegel L."/>
            <person name="Nascimento L."/>
            <person name="Zutavern T."/>
            <person name="O'Shaughnessy A."/>
            <person name="Dike S."/>
            <person name="Dedhia N."/>
            <person name="Preston R."/>
            <person name="Balija V."/>
            <person name="McCombie W.R."/>
            <person name="Chow T."/>
            <person name="Chen H."/>
            <person name="Chung M."/>
            <person name="Chen C."/>
            <person name="Shaw J."/>
            <person name="Wu H."/>
            <person name="Hsiao K."/>
            <person name="Chao Y."/>
            <person name="Chu M."/>
            <person name="Cheng C."/>
            <person name="Hour A."/>
            <person name="Lee P."/>
            <person name="Lin S."/>
            <person name="Lin Y."/>
            <person name="Liou J."/>
            <person name="Liu S."/>
            <person name="Hsing Y."/>
            <person name="Raghuvanshi S."/>
            <person name="Mohanty A."/>
            <person name="Bharti A.K."/>
            <person name="Gaur A."/>
            <person name="Gupta V."/>
            <person name="Kumar D."/>
            <person name="Ravi V."/>
            <person name="Vij S."/>
            <person name="Kapur A."/>
            <person name="Khurana P."/>
            <person name="Khurana P."/>
            <person name="Khurana J.P."/>
            <person name="Tyagi A.K."/>
            <person name="Gaikwad K."/>
            <person name="Singh A."/>
            <person name="Dalal V."/>
            <person name="Srivastava S."/>
            <person name="Dixit A."/>
            <person name="Pal A.K."/>
            <person name="Ghazi I.A."/>
            <person name="Yadav M."/>
            <person name="Pandit A."/>
            <person name="Bhargava A."/>
            <person name="Sureshbabu K."/>
            <person name="Batra K."/>
            <person name="Sharma T.R."/>
            <person name="Mohapatra T."/>
            <person name="Singh N.K."/>
            <person name="Messing J."/>
            <person name="Nelson A.B."/>
            <person name="Fuks G."/>
            <person name="Kavchok S."/>
            <person name="Keizer G."/>
            <person name="Linton E."/>
            <person name="Llaca V."/>
            <person name="Song R."/>
            <person name="Tanyolac B."/>
            <person name="Young S."/>
            <person name="Ho-Il K."/>
            <person name="Hahn J.H."/>
            <person name="Sangsakoo G."/>
            <person name="Vanavichit A."/>
            <person name="de Mattos Luiz.A.T."/>
            <person name="Zimmer P.D."/>
            <person name="Malone G."/>
            <person name="Dellagostin O."/>
            <person name="de Oliveira A.C."/>
            <person name="Bevan M."/>
            <person name="Bancroft I."/>
            <person name="Minx P."/>
            <person name="Cordum H."/>
            <person name="Wilson R."/>
            <person name="Cheng Z."/>
            <person name="Jin W."/>
            <person name="Jiang J."/>
            <person name="Leong S.A."/>
            <person name="Iwama H."/>
            <person name="Gojobori T."/>
            <person name="Itoh T."/>
            <person name="Niimura Y."/>
            <person name="Fujii Y."/>
            <person name="Habara T."/>
            <person name="Sakai H."/>
            <person name="Sato Y."/>
            <person name="Wilson G."/>
            <person name="Kumar K."/>
            <person name="McCouch S."/>
            <person name="Juretic N."/>
            <person name="Hoen D."/>
            <person name="Wright S."/>
            <person name="Bruskiewich R."/>
            <person name="Bureau T."/>
            <person name="Miyao A."/>
            <person name="Hirochika H."/>
            <person name="Nishikawa T."/>
            <person name="Kadowaki K."/>
            <person name="Sugiura M."/>
            <person name="Burr B."/>
            <person name="Sasaki T."/>
        </authorList>
    </citation>
    <scope>NUCLEOTIDE SEQUENCE [LARGE SCALE GENOMIC DNA]</scope>
    <source>
        <strain evidence="2">cv. Nipponbare</strain>
    </source>
</reference>
<protein>
    <submittedName>
        <fullName evidence="1">Uncharacterized protein</fullName>
    </submittedName>
</protein>
<gene>
    <name evidence="1" type="ORF">OSJNBb0069G11.4</name>
</gene>
<reference evidence="2" key="2">
    <citation type="journal article" date="2008" name="Nucleic Acids Res.">
        <title>The rice annotation project database (RAP-DB): 2008 update.</title>
        <authorList>
            <consortium name="The rice annotation project (RAP)"/>
        </authorList>
    </citation>
    <scope>GENOME REANNOTATION</scope>
    <source>
        <strain evidence="2">cv. Nipponbare</strain>
    </source>
</reference>
<evidence type="ECO:0000313" key="2">
    <source>
        <dbReference type="Proteomes" id="UP000000763"/>
    </source>
</evidence>
<proteinExistence type="predicted"/>
<evidence type="ECO:0000313" key="1">
    <source>
        <dbReference type="EMBL" id="AAT85235.1"/>
    </source>
</evidence>
<name>Q6ATF4_ORYSJ</name>
<dbReference type="EMBL" id="AC137003">
    <property type="protein sequence ID" value="AAT85235.1"/>
    <property type="molecule type" value="Genomic_DNA"/>
</dbReference>
<dbReference type="AlphaFoldDB" id="Q6ATF4"/>
<accession>Q6ATF4</accession>
<organism evidence="1 2">
    <name type="scientific">Oryza sativa subsp. japonica</name>
    <name type="common">Rice</name>
    <dbReference type="NCBI Taxonomy" id="39947"/>
    <lineage>
        <taxon>Eukaryota</taxon>
        <taxon>Viridiplantae</taxon>
        <taxon>Streptophyta</taxon>
        <taxon>Embryophyta</taxon>
        <taxon>Tracheophyta</taxon>
        <taxon>Spermatophyta</taxon>
        <taxon>Magnoliopsida</taxon>
        <taxon>Liliopsida</taxon>
        <taxon>Poales</taxon>
        <taxon>Poaceae</taxon>
        <taxon>BOP clade</taxon>
        <taxon>Oryzoideae</taxon>
        <taxon>Oryzeae</taxon>
        <taxon>Oryzinae</taxon>
        <taxon>Oryza</taxon>
        <taxon>Oryza sativa</taxon>
    </lineage>
</organism>